<accession>A0A8J6TEC9</accession>
<sequence>MEETTSSKTNVVWIIVGIVVALLCCCLLILAGAGVWLYQNGDSFIDAIPDIPDYSTPTPGAPIVVERPPVDEIPIDTLSTLENTIVPPNNLPELACRLSGICDIPLTVEGPSVPLQIGATDTFWATNVGTNENFEVDATLQYITDHSYFWVEDGVSYDDREMKDLMDEFEAKIYPTNRAFFGTEWSPGVDQDEHIYILYASGIGSSIAGYYSSADEYHPLAHEYSNAHEMFLFNADNTNLSDEFTYGVLAHEFQHMIHWYLDRNESSWLNEGFAELASFLNGYDPGGFDRIYTSNPDLQLNDWPNDQNATTPHYGAAFMFVTYFLDRFDEDATKALAANPQNGMDSVDETLQSINATDALTGDSIDADDVVIDWLTANYLNDPDVDDGRYTYHNYKSAPQVNATVEVDACPFSESYNVHQYGGDYIQINCQGDYTLHFEGATQTGLLPADPFSGKYAFWSNKGDESDMTLTREFDFSNVGGPITLSFQTWYDIEEDYDYIYLEVSEDGEKWQIITTPSGTDKDPSGNSHGWGYNGVTGGWMQESVDLSVYAGKRVQVRFEYVTDAAVNGEGMLIDDIRIDAVGYSSDFESDDGGWDAAGFVRVQNILPQTFRLALILKGSNTTVKIIKVPNEQTVDIPLTLGGDYDEAILVVTGTTRFTRELANYSVEIK</sequence>
<organism evidence="2 3">
    <name type="scientific">Candidatus Desulfolinea nitratireducens</name>
    <dbReference type="NCBI Taxonomy" id="2841698"/>
    <lineage>
        <taxon>Bacteria</taxon>
        <taxon>Bacillati</taxon>
        <taxon>Chloroflexota</taxon>
        <taxon>Anaerolineae</taxon>
        <taxon>Anaerolineales</taxon>
        <taxon>Anaerolineales incertae sedis</taxon>
        <taxon>Candidatus Desulfolinea</taxon>
    </lineage>
</organism>
<keyword evidence="1" id="KW-1133">Transmembrane helix</keyword>
<dbReference type="Proteomes" id="UP000614469">
    <property type="component" value="Unassembled WGS sequence"/>
</dbReference>
<dbReference type="EMBL" id="JACNJN010000086">
    <property type="protein sequence ID" value="MBC8335021.1"/>
    <property type="molecule type" value="Genomic_DNA"/>
</dbReference>
<evidence type="ECO:0000313" key="2">
    <source>
        <dbReference type="EMBL" id="MBC8335021.1"/>
    </source>
</evidence>
<proteinExistence type="predicted"/>
<dbReference type="Gene3D" id="2.60.120.260">
    <property type="entry name" value="Galactose-binding domain-like"/>
    <property type="match status" value="1"/>
</dbReference>
<evidence type="ECO:0000256" key="1">
    <source>
        <dbReference type="SAM" id="Phobius"/>
    </source>
</evidence>
<dbReference type="NCBIfam" id="NF038128">
    <property type="entry name" value="choice_anch_J"/>
    <property type="match status" value="1"/>
</dbReference>
<keyword evidence="1" id="KW-0472">Membrane</keyword>
<feature type="transmembrane region" description="Helical" evidence="1">
    <location>
        <begin position="12"/>
        <end position="38"/>
    </location>
</feature>
<name>A0A8J6TEC9_9CHLR</name>
<reference evidence="2 3" key="1">
    <citation type="submission" date="2020-08" db="EMBL/GenBank/DDBJ databases">
        <title>Bridging the membrane lipid divide: bacteria of the FCB group superphylum have the potential to synthesize archaeal ether lipids.</title>
        <authorList>
            <person name="Villanueva L."/>
            <person name="Von Meijenfeldt F.A.B."/>
            <person name="Westbye A.B."/>
            <person name="Yadav S."/>
            <person name="Hopmans E.C."/>
            <person name="Dutilh B.E."/>
            <person name="Sinninghe Damste J.S."/>
        </authorList>
    </citation>
    <scope>NUCLEOTIDE SEQUENCE [LARGE SCALE GENOMIC DNA]</scope>
    <source>
        <strain evidence="2">NIOZ-UU36</strain>
    </source>
</reference>
<dbReference type="AlphaFoldDB" id="A0A8J6TEC9"/>
<comment type="caution">
    <text evidence="2">The sequence shown here is derived from an EMBL/GenBank/DDBJ whole genome shotgun (WGS) entry which is preliminary data.</text>
</comment>
<gene>
    <name evidence="2" type="ORF">H8E29_07145</name>
</gene>
<dbReference type="Pfam" id="PF20773">
    <property type="entry name" value="InhA-like_MAM"/>
    <property type="match status" value="1"/>
</dbReference>
<protein>
    <submittedName>
        <fullName evidence="2">Immune inhibitor A</fullName>
    </submittedName>
</protein>
<keyword evidence="1" id="KW-0812">Transmembrane</keyword>
<evidence type="ECO:0000313" key="3">
    <source>
        <dbReference type="Proteomes" id="UP000614469"/>
    </source>
</evidence>